<protein>
    <recommendedName>
        <fullName evidence="2">Baseplate protein</fullName>
    </recommendedName>
</protein>
<reference evidence="1" key="1">
    <citation type="submission" date="2018-05" db="EMBL/GenBank/DDBJ databases">
        <authorList>
            <person name="Lanie J.A."/>
            <person name="Ng W.-L."/>
            <person name="Kazmierczak K.M."/>
            <person name="Andrzejewski T.M."/>
            <person name="Davidsen T.M."/>
            <person name="Wayne K.J."/>
            <person name="Tettelin H."/>
            <person name="Glass J.I."/>
            <person name="Rusch D."/>
            <person name="Podicherti R."/>
            <person name="Tsui H.-C.T."/>
            <person name="Winkler M.E."/>
        </authorList>
    </citation>
    <scope>NUCLEOTIDE SEQUENCE</scope>
</reference>
<dbReference type="EMBL" id="UINC01074996">
    <property type="protein sequence ID" value="SVC12743.1"/>
    <property type="molecule type" value="Genomic_DNA"/>
</dbReference>
<sequence>MTNFAMMHHHKYSLSEIENMIPWEKDIYVNLLLTHVQEEKQRRETEKQQSKG</sequence>
<gene>
    <name evidence="1" type="ORF">METZ01_LOCUS265597</name>
</gene>
<evidence type="ECO:0008006" key="2">
    <source>
        <dbReference type="Google" id="ProtNLM"/>
    </source>
</evidence>
<organism evidence="1">
    <name type="scientific">marine metagenome</name>
    <dbReference type="NCBI Taxonomy" id="408172"/>
    <lineage>
        <taxon>unclassified sequences</taxon>
        <taxon>metagenomes</taxon>
        <taxon>ecological metagenomes</taxon>
    </lineage>
</organism>
<dbReference type="AlphaFoldDB" id="A0A382JNH1"/>
<evidence type="ECO:0000313" key="1">
    <source>
        <dbReference type="EMBL" id="SVC12743.1"/>
    </source>
</evidence>
<accession>A0A382JNH1</accession>
<proteinExistence type="predicted"/>
<name>A0A382JNH1_9ZZZZ</name>